<reference evidence="1 2" key="1">
    <citation type="submission" date="2024-06" db="EMBL/GenBank/DDBJ databases">
        <title>Complete genome of Phlyctema vagabunda strain 19-DSS-EL-015.</title>
        <authorList>
            <person name="Fiorenzani C."/>
        </authorList>
    </citation>
    <scope>NUCLEOTIDE SEQUENCE [LARGE SCALE GENOMIC DNA]</scope>
    <source>
        <strain evidence="1 2">19-DSS-EL-015</strain>
    </source>
</reference>
<sequence>MDAAEIFEREVEKRGDLKGITYLYFPCKGSKCTALVTALGTRTALNLDELKYTKHEARLAVCAKALPAILIIPLLPAATTSSSLDVRTYYQQVSEAEAAAKAKAKTAVASAAAYYASKGMSLQLVPMQAQSPLSHTATASTSISTFERSFLEQG</sequence>
<name>A0ABR4PPD8_9HELO</name>
<dbReference type="EMBL" id="JBFCZG010000003">
    <property type="protein sequence ID" value="KAL3425150.1"/>
    <property type="molecule type" value="Genomic_DNA"/>
</dbReference>
<organism evidence="1 2">
    <name type="scientific">Phlyctema vagabunda</name>
    <dbReference type="NCBI Taxonomy" id="108571"/>
    <lineage>
        <taxon>Eukaryota</taxon>
        <taxon>Fungi</taxon>
        <taxon>Dikarya</taxon>
        <taxon>Ascomycota</taxon>
        <taxon>Pezizomycotina</taxon>
        <taxon>Leotiomycetes</taxon>
        <taxon>Helotiales</taxon>
        <taxon>Dermateaceae</taxon>
        <taxon>Phlyctema</taxon>
    </lineage>
</organism>
<accession>A0ABR4PPD8</accession>
<proteinExistence type="predicted"/>
<gene>
    <name evidence="1" type="ORF">PVAG01_04431</name>
</gene>
<comment type="caution">
    <text evidence="1">The sequence shown here is derived from an EMBL/GenBank/DDBJ whole genome shotgun (WGS) entry which is preliminary data.</text>
</comment>
<evidence type="ECO:0000313" key="2">
    <source>
        <dbReference type="Proteomes" id="UP001629113"/>
    </source>
</evidence>
<dbReference type="Proteomes" id="UP001629113">
    <property type="component" value="Unassembled WGS sequence"/>
</dbReference>
<protein>
    <submittedName>
        <fullName evidence="1">Uncharacterized protein</fullName>
    </submittedName>
</protein>
<evidence type="ECO:0000313" key="1">
    <source>
        <dbReference type="EMBL" id="KAL3425150.1"/>
    </source>
</evidence>
<keyword evidence="2" id="KW-1185">Reference proteome</keyword>